<dbReference type="GO" id="GO:0051897">
    <property type="term" value="P:positive regulation of phosphatidylinositol 3-kinase/protein kinase B signal transduction"/>
    <property type="evidence" value="ECO:0000318"/>
    <property type="project" value="GO_Central"/>
</dbReference>
<evidence type="ECO:0000313" key="5">
    <source>
        <dbReference type="EMBL" id="EDO33699.1"/>
    </source>
</evidence>
<name>A7SRE9_NEMVE</name>
<dbReference type="InterPro" id="IPR029452">
    <property type="entry name" value="RICTOR_V"/>
</dbReference>
<reference evidence="5 6" key="1">
    <citation type="journal article" date="2007" name="Science">
        <title>Sea anemone genome reveals ancestral eumetazoan gene repertoire and genomic organization.</title>
        <authorList>
            <person name="Putnam N.H."/>
            <person name="Srivastava M."/>
            <person name="Hellsten U."/>
            <person name="Dirks B."/>
            <person name="Chapman J."/>
            <person name="Salamov A."/>
            <person name="Terry A."/>
            <person name="Shapiro H."/>
            <person name="Lindquist E."/>
            <person name="Kapitonov V.V."/>
            <person name="Jurka J."/>
            <person name="Genikhovich G."/>
            <person name="Grigoriev I.V."/>
            <person name="Lucas S.M."/>
            <person name="Steele R.E."/>
            <person name="Finnerty J.R."/>
            <person name="Technau U."/>
            <person name="Martindale M.Q."/>
            <person name="Rokhsar D.S."/>
        </authorList>
    </citation>
    <scope>NUCLEOTIDE SEQUENCE [LARGE SCALE GENOMIC DNA]</scope>
    <source>
        <strain evidence="6">CH2 X CH6</strain>
    </source>
</reference>
<evidence type="ECO:0000259" key="2">
    <source>
        <dbReference type="SMART" id="SM01307"/>
    </source>
</evidence>
<dbReference type="EMBL" id="DS469761">
    <property type="protein sequence ID" value="EDO33699.1"/>
    <property type="molecule type" value="Genomic_DNA"/>
</dbReference>
<dbReference type="Pfam" id="PF14668">
    <property type="entry name" value="RICTOR_V"/>
    <property type="match status" value="1"/>
</dbReference>
<dbReference type="Proteomes" id="UP000001593">
    <property type="component" value="Unassembled WGS sequence"/>
</dbReference>
<dbReference type="SMART" id="SM01303">
    <property type="entry name" value="RasGEF_N_2"/>
    <property type="match status" value="1"/>
</dbReference>
<dbReference type="InterPro" id="IPR029451">
    <property type="entry name" value="RICTOR_M"/>
</dbReference>
<dbReference type="GO" id="GO:0038203">
    <property type="term" value="P:TORC2 signaling"/>
    <property type="evidence" value="ECO:0000318"/>
    <property type="project" value="GO_Central"/>
</dbReference>
<dbReference type="SMART" id="SM01307">
    <property type="entry name" value="RICTOR_M"/>
    <property type="match status" value="1"/>
</dbReference>
<feature type="non-terminal residue" evidence="5">
    <location>
        <position position="921"/>
    </location>
</feature>
<dbReference type="InterPro" id="IPR028267">
    <property type="entry name" value="Pianissimo_N"/>
</dbReference>
<protein>
    <recommendedName>
        <fullName evidence="7">Rapamycin-insensitive companion of mTOR</fullName>
    </recommendedName>
</protein>
<evidence type="ECO:0000256" key="1">
    <source>
        <dbReference type="ARBA" id="ARBA00008878"/>
    </source>
</evidence>
<evidence type="ECO:0000313" key="6">
    <source>
        <dbReference type="Proteomes" id="UP000001593"/>
    </source>
</evidence>
<dbReference type="InParanoid" id="A7SRE9"/>
<proteinExistence type="inferred from homology"/>
<feature type="non-terminal residue" evidence="5">
    <location>
        <position position="1"/>
    </location>
</feature>
<dbReference type="Pfam" id="PF14663">
    <property type="entry name" value="RasGEF_N_2"/>
    <property type="match status" value="1"/>
</dbReference>
<dbReference type="Gene3D" id="1.25.10.10">
    <property type="entry name" value="Leucine-rich Repeat Variant"/>
    <property type="match status" value="1"/>
</dbReference>
<dbReference type="InterPro" id="IPR016024">
    <property type="entry name" value="ARM-type_fold"/>
</dbReference>
<dbReference type="Pfam" id="PF14666">
    <property type="entry name" value="RICTOR_M"/>
    <property type="match status" value="1"/>
</dbReference>
<dbReference type="SMART" id="SM01308">
    <property type="entry name" value="RICTOR_N"/>
    <property type="match status" value="1"/>
</dbReference>
<dbReference type="STRING" id="45351.A7SRE9"/>
<dbReference type="SUPFAM" id="SSF48371">
    <property type="entry name" value="ARM repeat"/>
    <property type="match status" value="1"/>
</dbReference>
<dbReference type="GO" id="GO:0043539">
    <property type="term" value="F:protein serine/threonine kinase activator activity"/>
    <property type="evidence" value="ECO:0000318"/>
    <property type="project" value="GO_Central"/>
</dbReference>
<comment type="similarity">
    <text evidence="1">Belongs to the RICTOR family.</text>
</comment>
<dbReference type="GO" id="GO:0031932">
    <property type="term" value="C:TORC2 complex"/>
    <property type="evidence" value="ECO:0000318"/>
    <property type="project" value="GO_Central"/>
</dbReference>
<evidence type="ECO:0000259" key="3">
    <source>
        <dbReference type="SMART" id="SM01308"/>
    </source>
</evidence>
<feature type="domain" description="Rapamycin-insensitive companion of mTOR middle" evidence="2">
    <location>
        <begin position="437"/>
        <end position="659"/>
    </location>
</feature>
<sequence length="921" mass="104068">LQVPLTMPAKEVRAAGVRALRHLFSDKTTFEKMLKVRMDIFIIRSMDNTIANEVERIQALRFIRKVVAVCPKSCPMSLAVCLVSTGSDNSEEPDRLKTACLATLCELAIKNSALASYSGGINAIIRNVLDCQVPRLNEALMVTLLFLLNNSDSRPYVRSDVGLEGVLAPFTDLHYRHNADTSEKLFKEDREARLRASEMAIIAVFRSWSGIISFCKPDGKGLQSLLGVFCLKNSEVRRGIMDIISQIFRIKQAVWTDDFNIALMSVDPSVMQDTWRLQENFVAQEGKDLLPHRATGRTNLVSNYTALVLAAFMNAGLLECLVEVITSSDCFISVQATILLGELLHLANTLLPPECSRHSHCLPSLVNTATSFEVSAAERGRASAAVNCLDRLHQMKKREPVPCSLYLEQIFNQRVSAHPAHPLCVRAWGSIVIILIDPEDAYVAAIRDTQVVTEKDFRKWDWELIGATLQSPSLSLKKLEETNNQRFIRNLLYFYKPSSQQFCTVSITDNMAKTYSRAGLLLIHFLLDTDDAAGDMILKELTQEIGECLLEVLSPNMTGVLSSSSLQNTLSRDYILFLGRISCSKNSTSSKLLEKTDIYQYLLEMCSTPGQENLLKLIIASLDYKDTGISRIILSKLLTASSVSTRLYATSHMRVLLRSKVLFFNNWGMEFLVTQLYDTETQVANEAADVLDEACEDEANLQYLVQLRPVLLHLGERGIRLMTRFVAVERGFTYLQSLGYLHVLLEQWRQKFCREYVRWVEELLAESLTTYTKATDEESYVRRSTRRKTVKDCFLPPHLYGKLVQKKNGFKLLQKTNDIELCVRTIQTLEPDTREKVIEIKAALWALGHCGSSNWGITLLMEEDVIPDIVRMAEESENFAIRGTCFYVLGLIAKTRQGADILQDLEWESIRHMGEEQWPVL</sequence>
<dbReference type="InterPro" id="IPR029453">
    <property type="entry name" value="Rictor_IV"/>
</dbReference>
<evidence type="ECO:0000259" key="4">
    <source>
        <dbReference type="SMART" id="SM01310"/>
    </source>
</evidence>
<dbReference type="InterPro" id="IPR011989">
    <property type="entry name" value="ARM-like"/>
</dbReference>
<keyword evidence="6" id="KW-1185">Reference proteome</keyword>
<dbReference type="InterPro" id="IPR028268">
    <property type="entry name" value="Pianissimo_fam"/>
</dbReference>
<dbReference type="PhylomeDB" id="A7SRE9"/>
<organism evidence="5 6">
    <name type="scientific">Nematostella vectensis</name>
    <name type="common">Starlet sea anemone</name>
    <dbReference type="NCBI Taxonomy" id="45351"/>
    <lineage>
        <taxon>Eukaryota</taxon>
        <taxon>Metazoa</taxon>
        <taxon>Cnidaria</taxon>
        <taxon>Anthozoa</taxon>
        <taxon>Hexacorallia</taxon>
        <taxon>Actiniaria</taxon>
        <taxon>Edwardsiidae</taxon>
        <taxon>Nematostella</taxon>
    </lineage>
</organism>
<dbReference type="Pfam" id="PF14664">
    <property type="entry name" value="RICTOR_N"/>
    <property type="match status" value="1"/>
</dbReference>
<dbReference type="OMA" id="RIPALEW"/>
<dbReference type="AlphaFoldDB" id="A7SRE9"/>
<feature type="domain" description="Rapamycin-insensitive companion of mTOR" evidence="4">
    <location>
        <begin position="837"/>
        <end position="909"/>
    </location>
</feature>
<dbReference type="PANTHER" id="PTHR13298">
    <property type="entry name" value="CYTOSOLIC REGULATOR PIANISSIMO"/>
    <property type="match status" value="1"/>
</dbReference>
<feature type="domain" description="Rapamycin-insensitive companion of mTOR N-terminal" evidence="3">
    <location>
        <begin position="1"/>
        <end position="352"/>
    </location>
</feature>
<dbReference type="PANTHER" id="PTHR13298:SF11">
    <property type="entry name" value="RAPAMYCIN-INSENSITIVE COMPANION OF MTOR"/>
    <property type="match status" value="1"/>
</dbReference>
<accession>A7SRE9</accession>
<gene>
    <name evidence="5" type="ORF">NEMVEDRAFT_v1g10046</name>
</gene>
<dbReference type="SMART" id="SM01310">
    <property type="entry name" value="RICTOR_V"/>
    <property type="match status" value="1"/>
</dbReference>
<dbReference type="eggNOG" id="KOG3694">
    <property type="taxonomic scope" value="Eukaryota"/>
</dbReference>
<dbReference type="HOGENOM" id="CLU_001013_0_0_1"/>
<evidence type="ECO:0008006" key="7">
    <source>
        <dbReference type="Google" id="ProtNLM"/>
    </source>
</evidence>